<dbReference type="InterPro" id="IPR028973">
    <property type="entry name" value="PhnB-like"/>
</dbReference>
<organism evidence="2 3">
    <name type="scientific">Paenibacillus popilliae</name>
    <name type="common">Bacillus popilliae</name>
    <dbReference type="NCBI Taxonomy" id="78057"/>
    <lineage>
        <taxon>Bacteria</taxon>
        <taxon>Bacillati</taxon>
        <taxon>Bacillota</taxon>
        <taxon>Bacilli</taxon>
        <taxon>Bacillales</taxon>
        <taxon>Paenibacillaceae</taxon>
        <taxon>Paenibacillus</taxon>
    </lineage>
</organism>
<evidence type="ECO:0000259" key="1">
    <source>
        <dbReference type="Pfam" id="PF06983"/>
    </source>
</evidence>
<dbReference type="InterPro" id="IPR029068">
    <property type="entry name" value="Glyas_Bleomycin-R_OHBP_Dase"/>
</dbReference>
<evidence type="ECO:0000313" key="3">
    <source>
        <dbReference type="Proteomes" id="UP000316208"/>
    </source>
</evidence>
<reference evidence="2 3" key="1">
    <citation type="submission" date="2018-03" db="EMBL/GenBank/DDBJ databases">
        <title>Aerobic endospore-forming bacteria genome sequencing and assembly.</title>
        <authorList>
            <person name="Cavalcante D.A."/>
            <person name="Driks A."/>
            <person name="Putonti C."/>
            <person name="De-Souza M.T."/>
        </authorList>
    </citation>
    <scope>NUCLEOTIDE SEQUENCE [LARGE SCALE GENOMIC DNA]</scope>
    <source>
        <strain evidence="2 3">SDF0028</strain>
    </source>
</reference>
<dbReference type="RefSeq" id="WP_142545083.1">
    <property type="nucleotide sequence ID" value="NZ_SADY01000005.1"/>
</dbReference>
<proteinExistence type="predicted"/>
<dbReference type="Gene3D" id="3.10.180.10">
    <property type="entry name" value="2,3-Dihydroxybiphenyl 1,2-Dioxygenase, domain 1"/>
    <property type="match status" value="1"/>
</dbReference>
<protein>
    <submittedName>
        <fullName evidence="2">VOC family protein</fullName>
    </submittedName>
</protein>
<dbReference type="CDD" id="cd06588">
    <property type="entry name" value="PhnB_like"/>
    <property type="match status" value="1"/>
</dbReference>
<gene>
    <name evidence="2" type="ORF">C7Y44_18590</name>
</gene>
<sequence>MSATLEVAIFLSMNGQAREAIQFYKQHLNAKELLVVTYQDMAKRDSSITLTEDNKNQITHSVLSIGRTKIMIAEDTMNPGEAYTVGNNTSLCIQSADLEEVERFYASLITDKRVRIIFPLSSNIFSKAYGIIEDPFGIHIQLMFDSRLQS</sequence>
<dbReference type="EMBL" id="SADY01000005">
    <property type="protein sequence ID" value="TQR44111.1"/>
    <property type="molecule type" value="Genomic_DNA"/>
</dbReference>
<dbReference type="Pfam" id="PF06983">
    <property type="entry name" value="3-dmu-9_3-mt"/>
    <property type="match status" value="1"/>
</dbReference>
<keyword evidence="3" id="KW-1185">Reference proteome</keyword>
<dbReference type="PANTHER" id="PTHR33990:SF4">
    <property type="entry name" value="PHNB-LIKE DOMAIN-CONTAINING PROTEIN"/>
    <property type="match status" value="1"/>
</dbReference>
<dbReference type="SUPFAM" id="SSF54593">
    <property type="entry name" value="Glyoxalase/Bleomycin resistance protein/Dihydroxybiphenyl dioxygenase"/>
    <property type="match status" value="1"/>
</dbReference>
<dbReference type="PANTHER" id="PTHR33990">
    <property type="entry name" value="PROTEIN YJDN-RELATED"/>
    <property type="match status" value="1"/>
</dbReference>
<dbReference type="Proteomes" id="UP000316208">
    <property type="component" value="Unassembled WGS sequence"/>
</dbReference>
<name>A0ABY3AQJ7_PAEPP</name>
<comment type="caution">
    <text evidence="2">The sequence shown here is derived from an EMBL/GenBank/DDBJ whole genome shotgun (WGS) entry which is preliminary data.</text>
</comment>
<accession>A0ABY3AQJ7</accession>
<feature type="domain" description="PhnB-like" evidence="1">
    <location>
        <begin position="7"/>
        <end position="142"/>
    </location>
</feature>
<evidence type="ECO:0000313" key="2">
    <source>
        <dbReference type="EMBL" id="TQR44111.1"/>
    </source>
</evidence>